<proteinExistence type="predicted"/>
<dbReference type="RefSeq" id="XP_001795390.1">
    <property type="nucleotide sequence ID" value="XM_001795338.1"/>
</dbReference>
<dbReference type="HOGENOM" id="CLU_1518424_0_0_1"/>
<gene>
    <name evidence="1" type="ORF">SNOG_20050</name>
</gene>
<dbReference type="EMBL" id="CH445331">
    <property type="protein sequence ID" value="EDP89906.1"/>
    <property type="molecule type" value="Genomic_DNA"/>
</dbReference>
<dbReference type="AlphaFoldDB" id="A9JX50"/>
<dbReference type="KEGG" id="pno:SNOG_20050"/>
<dbReference type="InParanoid" id="A9JX50"/>
<evidence type="ECO:0000313" key="1">
    <source>
        <dbReference type="EMBL" id="EDP89906.1"/>
    </source>
</evidence>
<dbReference type="Proteomes" id="UP000001055">
    <property type="component" value="Unassembled WGS sequence"/>
</dbReference>
<dbReference type="GeneID" id="5972265"/>
<sequence>MNGAAYKERGARISLGKQNVQSTIAPRRQILRYHPRLQAKPHHALSLWDGFSGHAEYPGSLVISFECMDRRALMLWMFTGISPTRVYAPDEETGAKVELTAAPELELATDMVAVGLVPLGGAPEPPGGPPPIPAPANSFSTSSFSVRYAAGVILYEAAVSMPKASDPNRSSATTISK</sequence>
<accession>A9JX50</accession>
<reference evidence="2" key="1">
    <citation type="journal article" date="2007" name="Plant Cell">
        <title>Dothideomycete-plant interactions illuminated by genome sequencing and EST analysis of the wheat pathogen Stagonospora nodorum.</title>
        <authorList>
            <person name="Hane J.K."/>
            <person name="Lowe R.G."/>
            <person name="Solomon P.S."/>
            <person name="Tan K.C."/>
            <person name="Schoch C.L."/>
            <person name="Spatafora J.W."/>
            <person name="Crous P.W."/>
            <person name="Kodira C."/>
            <person name="Birren B.W."/>
            <person name="Galagan J.E."/>
            <person name="Torriani S.F."/>
            <person name="McDonald B.A."/>
            <person name="Oliver R.P."/>
        </authorList>
    </citation>
    <scope>NUCLEOTIDE SEQUENCE [LARGE SCALE GENOMIC DNA]</scope>
    <source>
        <strain evidence="2">SN15 / ATCC MYA-4574 / FGSC 10173</strain>
    </source>
</reference>
<dbReference type="VEuPathDB" id="FungiDB:JI435_200500"/>
<protein>
    <submittedName>
        <fullName evidence="1">Uncharacterized protein</fullName>
    </submittedName>
</protein>
<organism evidence="1 2">
    <name type="scientific">Phaeosphaeria nodorum (strain SN15 / ATCC MYA-4574 / FGSC 10173)</name>
    <name type="common">Glume blotch fungus</name>
    <name type="synonym">Parastagonospora nodorum</name>
    <dbReference type="NCBI Taxonomy" id="321614"/>
    <lineage>
        <taxon>Eukaryota</taxon>
        <taxon>Fungi</taxon>
        <taxon>Dikarya</taxon>
        <taxon>Ascomycota</taxon>
        <taxon>Pezizomycotina</taxon>
        <taxon>Dothideomycetes</taxon>
        <taxon>Pleosporomycetidae</taxon>
        <taxon>Pleosporales</taxon>
        <taxon>Pleosporineae</taxon>
        <taxon>Phaeosphaeriaceae</taxon>
        <taxon>Parastagonospora</taxon>
    </lineage>
</organism>
<evidence type="ECO:0000313" key="2">
    <source>
        <dbReference type="Proteomes" id="UP000001055"/>
    </source>
</evidence>
<name>A9JX50_PHANO</name>